<dbReference type="SMART" id="SM00422">
    <property type="entry name" value="HTH_MERR"/>
    <property type="match status" value="1"/>
</dbReference>
<evidence type="ECO:0000256" key="4">
    <source>
        <dbReference type="ARBA" id="ARBA00023125"/>
    </source>
</evidence>
<keyword evidence="2" id="KW-0475">Mercuric resistance</keyword>
<organism evidence="7 8">
    <name type="scientific">Spongiibacter pelagi</name>
    <dbReference type="NCBI Taxonomy" id="2760804"/>
    <lineage>
        <taxon>Bacteria</taxon>
        <taxon>Pseudomonadati</taxon>
        <taxon>Pseudomonadota</taxon>
        <taxon>Gammaproteobacteria</taxon>
        <taxon>Cellvibrionales</taxon>
        <taxon>Spongiibacteraceae</taxon>
        <taxon>Spongiibacter</taxon>
    </lineage>
</organism>
<evidence type="ECO:0000313" key="7">
    <source>
        <dbReference type="EMBL" id="MBD2860288.1"/>
    </source>
</evidence>
<feature type="domain" description="HTH merR-type" evidence="6">
    <location>
        <begin position="6"/>
        <end position="72"/>
    </location>
</feature>
<reference evidence="7" key="1">
    <citation type="submission" date="2020-09" db="EMBL/GenBank/DDBJ databases">
        <authorList>
            <person name="Yoon J.-W."/>
        </authorList>
    </citation>
    <scope>NUCLEOTIDE SEQUENCE</scope>
    <source>
        <strain evidence="7">KMU-158</strain>
    </source>
</reference>
<dbReference type="PANTHER" id="PTHR30204:SF92">
    <property type="entry name" value="HTH-TYPE TRANSCRIPTIONAL REGULATOR ZNTR"/>
    <property type="match status" value="1"/>
</dbReference>
<dbReference type="Pfam" id="PF13411">
    <property type="entry name" value="MerR_1"/>
    <property type="match status" value="1"/>
</dbReference>
<dbReference type="GO" id="GO:0003700">
    <property type="term" value="F:DNA-binding transcription factor activity"/>
    <property type="evidence" value="ECO:0007669"/>
    <property type="project" value="InterPro"/>
</dbReference>
<dbReference type="CDD" id="cd04783">
    <property type="entry name" value="HTH_MerR1"/>
    <property type="match status" value="1"/>
</dbReference>
<dbReference type="InterPro" id="IPR000551">
    <property type="entry name" value="MerR-type_HTH_dom"/>
</dbReference>
<evidence type="ECO:0000256" key="3">
    <source>
        <dbReference type="ARBA" id="ARBA00022914"/>
    </source>
</evidence>
<protein>
    <recommendedName>
        <fullName evidence="1">Mercuric resistance operon regulatory protein</fullName>
    </recommendedName>
</protein>
<keyword evidence="8" id="KW-1185">Reference proteome</keyword>
<dbReference type="InterPro" id="IPR011794">
    <property type="entry name" value="MerR"/>
</dbReference>
<dbReference type="PANTHER" id="PTHR30204">
    <property type="entry name" value="REDOX-CYCLING DRUG-SENSING TRANSCRIPTIONAL ACTIVATOR SOXR"/>
    <property type="match status" value="1"/>
</dbReference>
<dbReference type="GO" id="GO:0003677">
    <property type="term" value="F:DNA binding"/>
    <property type="evidence" value="ECO:0007669"/>
    <property type="project" value="UniProtKB-KW"/>
</dbReference>
<gene>
    <name evidence="7" type="primary">merR</name>
    <name evidence="7" type="ORF">IB286_14925</name>
</gene>
<proteinExistence type="predicted"/>
<dbReference type="NCBIfam" id="TIGR02051">
    <property type="entry name" value="MerR"/>
    <property type="match status" value="1"/>
</dbReference>
<dbReference type="SUPFAM" id="SSF46955">
    <property type="entry name" value="Putative DNA-binding domain"/>
    <property type="match status" value="1"/>
</dbReference>
<dbReference type="InterPro" id="IPR047057">
    <property type="entry name" value="MerR_fam"/>
</dbReference>
<evidence type="ECO:0000256" key="2">
    <source>
        <dbReference type="ARBA" id="ARBA00022466"/>
    </source>
</evidence>
<dbReference type="PROSITE" id="PS00552">
    <property type="entry name" value="HTH_MERR_1"/>
    <property type="match status" value="1"/>
</dbReference>
<keyword evidence="4" id="KW-0238">DNA-binding</keyword>
<comment type="function">
    <text evidence="5">Mediates the mercuric-dependent induction of mercury resistance operon. In the absence of mercury MerR represses transcription by binding tightly to the mer operator region; when mercury is present the dimeric complex binds a single ion and becomes a potent transcriptional activator, while remaining bound to the mer site.</text>
</comment>
<dbReference type="InterPro" id="IPR009061">
    <property type="entry name" value="DNA-bd_dom_put_sf"/>
</dbReference>
<dbReference type="Gene3D" id="1.10.1660.10">
    <property type="match status" value="1"/>
</dbReference>
<name>A0A927C517_9GAMM</name>
<sequence length="135" mass="15197">MPRTPISQLAKSAGVNVETIRYYERQNLIEQPNKPPQGYRQYPEDTLTKVLFIKRAQHLGFTLAEIHALIELSTGSCHEVQHLAEHKLDIVQAKIKDLKRLENSLKQLVTSCQSNPDTASCPVIDALVPVGRRLS</sequence>
<evidence type="ECO:0000259" key="6">
    <source>
        <dbReference type="PROSITE" id="PS50937"/>
    </source>
</evidence>
<comment type="caution">
    <text evidence="7">The sequence shown here is derived from an EMBL/GenBank/DDBJ whole genome shotgun (WGS) entry which is preliminary data.</text>
</comment>
<evidence type="ECO:0000313" key="8">
    <source>
        <dbReference type="Proteomes" id="UP000610558"/>
    </source>
</evidence>
<dbReference type="GO" id="GO:0046689">
    <property type="term" value="P:response to mercury ion"/>
    <property type="evidence" value="ECO:0007669"/>
    <property type="project" value="UniProtKB-KW"/>
</dbReference>
<dbReference type="Proteomes" id="UP000610558">
    <property type="component" value="Unassembled WGS sequence"/>
</dbReference>
<evidence type="ECO:0000256" key="5">
    <source>
        <dbReference type="ARBA" id="ARBA00024874"/>
    </source>
</evidence>
<dbReference type="EMBL" id="JACXLD010000022">
    <property type="protein sequence ID" value="MBD2860288.1"/>
    <property type="molecule type" value="Genomic_DNA"/>
</dbReference>
<dbReference type="AlphaFoldDB" id="A0A927C517"/>
<keyword evidence="3" id="KW-0476">Mercury</keyword>
<dbReference type="RefSeq" id="WP_190766942.1">
    <property type="nucleotide sequence ID" value="NZ_JACXLD010000022.1"/>
</dbReference>
<dbReference type="PROSITE" id="PS50937">
    <property type="entry name" value="HTH_MERR_2"/>
    <property type="match status" value="1"/>
</dbReference>
<dbReference type="PRINTS" id="PR00040">
    <property type="entry name" value="HTHMERR"/>
</dbReference>
<evidence type="ECO:0000256" key="1">
    <source>
        <dbReference type="ARBA" id="ARBA00017146"/>
    </source>
</evidence>
<dbReference type="GO" id="GO:0045340">
    <property type="term" value="F:mercury ion binding"/>
    <property type="evidence" value="ECO:0007669"/>
    <property type="project" value="InterPro"/>
</dbReference>
<accession>A0A927C517</accession>